<comment type="caution">
    <text evidence="3">The sequence shown here is derived from an EMBL/GenBank/DDBJ whole genome shotgun (WGS) entry which is preliminary data.</text>
</comment>
<evidence type="ECO:0000259" key="2">
    <source>
        <dbReference type="PROSITE" id="PS50006"/>
    </source>
</evidence>
<accession>A0A8H7UYH1</accession>
<dbReference type="OrthoDB" id="5348546at2759"/>
<dbReference type="Proteomes" id="UP000603453">
    <property type="component" value="Unassembled WGS sequence"/>
</dbReference>
<proteinExistence type="predicted"/>
<protein>
    <recommendedName>
        <fullName evidence="2">FHA domain-containing protein</fullName>
    </recommendedName>
</protein>
<dbReference type="InterPro" id="IPR008984">
    <property type="entry name" value="SMAD_FHA_dom_sf"/>
</dbReference>
<feature type="domain" description="FHA" evidence="2">
    <location>
        <begin position="67"/>
        <end position="119"/>
    </location>
</feature>
<reference evidence="3" key="1">
    <citation type="submission" date="2020-12" db="EMBL/GenBank/DDBJ databases">
        <title>Metabolic potential, ecology and presence of endohyphal bacteria is reflected in genomic diversity of Mucoromycotina.</title>
        <authorList>
            <person name="Muszewska A."/>
            <person name="Okrasinska A."/>
            <person name="Steczkiewicz K."/>
            <person name="Drgas O."/>
            <person name="Orlowska M."/>
            <person name="Perlinska-Lenart U."/>
            <person name="Aleksandrzak-Piekarczyk T."/>
            <person name="Szatraj K."/>
            <person name="Zielenkiewicz U."/>
            <person name="Pilsyk S."/>
            <person name="Malc E."/>
            <person name="Mieczkowski P."/>
            <person name="Kruszewska J.S."/>
            <person name="Biernat P."/>
            <person name="Pawlowska J."/>
        </authorList>
    </citation>
    <scope>NUCLEOTIDE SEQUENCE</scope>
    <source>
        <strain evidence="3">WA0000017839</strain>
    </source>
</reference>
<organism evidence="3 4">
    <name type="scientific">Mucor saturninus</name>
    <dbReference type="NCBI Taxonomy" id="64648"/>
    <lineage>
        <taxon>Eukaryota</taxon>
        <taxon>Fungi</taxon>
        <taxon>Fungi incertae sedis</taxon>
        <taxon>Mucoromycota</taxon>
        <taxon>Mucoromycotina</taxon>
        <taxon>Mucoromycetes</taxon>
        <taxon>Mucorales</taxon>
        <taxon>Mucorineae</taxon>
        <taxon>Mucoraceae</taxon>
        <taxon>Mucor</taxon>
    </lineage>
</organism>
<feature type="compositionally biased region" description="Polar residues" evidence="1">
    <location>
        <begin position="1"/>
        <end position="12"/>
    </location>
</feature>
<dbReference type="EMBL" id="JAEPRD010000052">
    <property type="protein sequence ID" value="KAG2203376.1"/>
    <property type="molecule type" value="Genomic_DNA"/>
</dbReference>
<name>A0A8H7UYH1_9FUNG</name>
<evidence type="ECO:0000313" key="3">
    <source>
        <dbReference type="EMBL" id="KAG2203376.1"/>
    </source>
</evidence>
<keyword evidence="4" id="KW-1185">Reference proteome</keyword>
<feature type="region of interest" description="Disordered" evidence="1">
    <location>
        <begin position="178"/>
        <end position="215"/>
    </location>
</feature>
<gene>
    <name evidence="3" type="ORF">INT47_010074</name>
</gene>
<dbReference type="AlphaFoldDB" id="A0A8H7UYH1"/>
<dbReference type="SUPFAM" id="SSF49879">
    <property type="entry name" value="SMAD/FHA domain"/>
    <property type="match status" value="1"/>
</dbReference>
<dbReference type="PROSITE" id="PS50006">
    <property type="entry name" value="FHA_DOMAIN"/>
    <property type="match status" value="1"/>
</dbReference>
<evidence type="ECO:0000313" key="4">
    <source>
        <dbReference type="Proteomes" id="UP000603453"/>
    </source>
</evidence>
<dbReference type="InterPro" id="IPR000253">
    <property type="entry name" value="FHA_dom"/>
</dbReference>
<dbReference type="Gene3D" id="2.60.200.20">
    <property type="match status" value="1"/>
</dbReference>
<feature type="compositionally biased region" description="Acidic residues" evidence="1">
    <location>
        <begin position="178"/>
        <end position="189"/>
    </location>
</feature>
<feature type="region of interest" description="Disordered" evidence="1">
    <location>
        <begin position="1"/>
        <end position="27"/>
    </location>
</feature>
<evidence type="ECO:0000256" key="1">
    <source>
        <dbReference type="SAM" id="MobiDB-lite"/>
    </source>
</evidence>
<sequence>MTTALTNENWTCGQAPDSPDYHDKEFTNSDDLEATSNLYGSSLLLNQQAVHQRRQHLVIVGSFDKSVTLGRGGASTVKIGRRNRQISRIHVSITYSKENEQFELLVVGLNGACVDQIQYAQHQVAALENDSFIDILGDHFYFKVPPSPLNFDNIKPDIIVNKKDIFRELSPEAEEVVQEVEEEEEEEYPAELVPEDPLSSEEKELSPDPPVIEEEEVKETCDEDTNDYAEVIIDALVFSRTSSMPISDICSRILKGNPTYAKQPRALWIERIRTVLKERPFFGEIQRKGKTADGSPTENLYYYNSELDPVEWRRSTYTQVGRSARKCTLKDKQYFWKIPPKLGRHRSAYIPPPANDKRQRLDTGDHQDENIDPKKTRY</sequence>
<feature type="region of interest" description="Disordered" evidence="1">
    <location>
        <begin position="345"/>
        <end position="378"/>
    </location>
</feature>
<feature type="compositionally biased region" description="Basic and acidic residues" evidence="1">
    <location>
        <begin position="355"/>
        <end position="378"/>
    </location>
</feature>